<name>A0ABU2B8E5_9CORY</name>
<dbReference type="Pfam" id="PF01155">
    <property type="entry name" value="HypA"/>
    <property type="match status" value="1"/>
</dbReference>
<reference evidence="4 5" key="1">
    <citation type="submission" date="2023-07" db="EMBL/GenBank/DDBJ databases">
        <title>Sequencing the genomes of 1000 actinobacteria strains.</title>
        <authorList>
            <person name="Klenk H.-P."/>
        </authorList>
    </citation>
    <scope>NUCLEOTIDE SEQUENCE [LARGE SCALE GENOMIC DNA]</scope>
    <source>
        <strain evidence="4 5">DSM 44508</strain>
    </source>
</reference>
<evidence type="ECO:0000256" key="2">
    <source>
        <dbReference type="ARBA" id="ARBA00022723"/>
    </source>
</evidence>
<sequence>MHEIALSTQLAHVVQRAAGNRRVYDVHLKIGALRQVVPETLTYAWGFVTKKTPLEQATLSIEWVDAIIECAAGHRRDISGEEYLDLSCHQCPEPTRVIAGEEFSVIDIEVEGEEHGTIPPPR</sequence>
<keyword evidence="5" id="KW-1185">Reference proteome</keyword>
<dbReference type="RefSeq" id="WP_277103914.1">
    <property type="nucleotide sequence ID" value="NZ_BAAAJS010000027.1"/>
</dbReference>
<dbReference type="InterPro" id="IPR000688">
    <property type="entry name" value="HypA/HybF"/>
</dbReference>
<comment type="caution">
    <text evidence="4">The sequence shown here is derived from an EMBL/GenBank/DDBJ whole genome shotgun (WGS) entry which is preliminary data.</text>
</comment>
<dbReference type="Proteomes" id="UP001183619">
    <property type="component" value="Unassembled WGS sequence"/>
</dbReference>
<accession>A0ABU2B8E5</accession>
<protein>
    <submittedName>
        <fullName evidence="4">Hydrogenase nickel incorporation protein HypA/HybF</fullName>
    </submittedName>
</protein>
<keyword evidence="3" id="KW-0862">Zinc</keyword>
<keyword evidence="1" id="KW-0533">Nickel</keyword>
<dbReference type="PANTHER" id="PTHR34535">
    <property type="entry name" value="HYDROGENASE MATURATION FACTOR HYPA"/>
    <property type="match status" value="1"/>
</dbReference>
<evidence type="ECO:0000256" key="3">
    <source>
        <dbReference type="ARBA" id="ARBA00022833"/>
    </source>
</evidence>
<evidence type="ECO:0000256" key="1">
    <source>
        <dbReference type="ARBA" id="ARBA00022596"/>
    </source>
</evidence>
<gene>
    <name evidence="4" type="ORF">J2S37_001416</name>
</gene>
<dbReference type="Gene3D" id="3.30.2320.80">
    <property type="match status" value="1"/>
</dbReference>
<proteinExistence type="predicted"/>
<dbReference type="PIRSF" id="PIRSF004761">
    <property type="entry name" value="Hydrgn_mat_HypA"/>
    <property type="match status" value="1"/>
</dbReference>
<keyword evidence="2" id="KW-0479">Metal-binding</keyword>
<evidence type="ECO:0000313" key="4">
    <source>
        <dbReference type="EMBL" id="MDR7354878.1"/>
    </source>
</evidence>
<evidence type="ECO:0000313" key="5">
    <source>
        <dbReference type="Proteomes" id="UP001183619"/>
    </source>
</evidence>
<dbReference type="PANTHER" id="PTHR34535:SF3">
    <property type="entry name" value="HYDROGENASE MATURATION FACTOR HYPA"/>
    <property type="match status" value="1"/>
</dbReference>
<dbReference type="EMBL" id="JAVDYF010000001">
    <property type="protein sequence ID" value="MDR7354878.1"/>
    <property type="molecule type" value="Genomic_DNA"/>
</dbReference>
<organism evidence="4 5">
    <name type="scientific">Corynebacterium felinum</name>
    <dbReference type="NCBI Taxonomy" id="131318"/>
    <lineage>
        <taxon>Bacteria</taxon>
        <taxon>Bacillati</taxon>
        <taxon>Actinomycetota</taxon>
        <taxon>Actinomycetes</taxon>
        <taxon>Mycobacteriales</taxon>
        <taxon>Corynebacteriaceae</taxon>
        <taxon>Corynebacterium</taxon>
    </lineage>
</organism>